<keyword evidence="3" id="KW-0238">DNA-binding</keyword>
<proteinExistence type="inferred from homology"/>
<comment type="similarity">
    <text evidence="1">Belongs to the type-I restriction system S methylase family.</text>
</comment>
<dbReference type="PANTHER" id="PTHR43140">
    <property type="entry name" value="TYPE-1 RESTRICTION ENZYME ECOKI SPECIFICITY PROTEIN"/>
    <property type="match status" value="1"/>
</dbReference>
<feature type="domain" description="Type I restriction modification DNA specificity" evidence="4">
    <location>
        <begin position="72"/>
        <end position="248"/>
    </location>
</feature>
<dbReference type="GO" id="GO:0003677">
    <property type="term" value="F:DNA binding"/>
    <property type="evidence" value="ECO:0007669"/>
    <property type="project" value="UniProtKB-KW"/>
</dbReference>
<keyword evidence="5" id="KW-0255">Endonuclease</keyword>
<protein>
    <submittedName>
        <fullName evidence="5">Restriction endonuclease subunit S</fullName>
    </submittedName>
</protein>
<dbReference type="GO" id="GO:0009307">
    <property type="term" value="P:DNA restriction-modification system"/>
    <property type="evidence" value="ECO:0007669"/>
    <property type="project" value="UniProtKB-KW"/>
</dbReference>
<dbReference type="InterPro" id="IPR044946">
    <property type="entry name" value="Restrct_endonuc_typeI_TRD_sf"/>
</dbReference>
<name>A0A412H3N6_9BACT</name>
<dbReference type="PANTHER" id="PTHR43140:SF1">
    <property type="entry name" value="TYPE I RESTRICTION ENZYME ECOKI SPECIFICITY SUBUNIT"/>
    <property type="match status" value="1"/>
</dbReference>
<evidence type="ECO:0000256" key="2">
    <source>
        <dbReference type="ARBA" id="ARBA00022747"/>
    </source>
</evidence>
<keyword evidence="5" id="KW-0378">Hydrolase</keyword>
<reference evidence="5 6" key="1">
    <citation type="submission" date="2018-08" db="EMBL/GenBank/DDBJ databases">
        <title>A genome reference for cultivated species of the human gut microbiota.</title>
        <authorList>
            <person name="Zou Y."/>
            <person name="Xue W."/>
            <person name="Luo G."/>
        </authorList>
    </citation>
    <scope>NUCLEOTIDE SEQUENCE [LARGE SCALE GENOMIC DNA]</scope>
    <source>
        <strain evidence="5 6">AF24-16AC</strain>
    </source>
</reference>
<dbReference type="Proteomes" id="UP000285750">
    <property type="component" value="Unassembled WGS sequence"/>
</dbReference>
<evidence type="ECO:0000256" key="3">
    <source>
        <dbReference type="ARBA" id="ARBA00023125"/>
    </source>
</evidence>
<dbReference type="EMBL" id="QRUY01000032">
    <property type="protein sequence ID" value="RGS04725.1"/>
    <property type="molecule type" value="Genomic_DNA"/>
</dbReference>
<dbReference type="InterPro" id="IPR051212">
    <property type="entry name" value="Type-I_RE_S_subunit"/>
</dbReference>
<feature type="domain" description="Type I restriction modification DNA specificity" evidence="4">
    <location>
        <begin position="348"/>
        <end position="449"/>
    </location>
</feature>
<dbReference type="GO" id="GO:0004519">
    <property type="term" value="F:endonuclease activity"/>
    <property type="evidence" value="ECO:0007669"/>
    <property type="project" value="UniProtKB-KW"/>
</dbReference>
<accession>A0A412H3N6</accession>
<keyword evidence="2" id="KW-0680">Restriction system</keyword>
<comment type="caution">
    <text evidence="5">The sequence shown here is derived from an EMBL/GenBank/DDBJ whole genome shotgun (WGS) entry which is preliminary data.</text>
</comment>
<evidence type="ECO:0000256" key="1">
    <source>
        <dbReference type="ARBA" id="ARBA00010923"/>
    </source>
</evidence>
<dbReference type="Gene3D" id="3.90.220.20">
    <property type="entry name" value="DNA methylase specificity domains"/>
    <property type="match status" value="2"/>
</dbReference>
<dbReference type="SUPFAM" id="SSF116734">
    <property type="entry name" value="DNA methylase specificity domain"/>
    <property type="match status" value="2"/>
</dbReference>
<dbReference type="InterPro" id="IPR000055">
    <property type="entry name" value="Restrct_endonuc_typeI_TRD"/>
</dbReference>
<keyword evidence="5" id="KW-0540">Nuclease</keyword>
<evidence type="ECO:0000313" key="6">
    <source>
        <dbReference type="Proteomes" id="UP000285750"/>
    </source>
</evidence>
<evidence type="ECO:0000259" key="4">
    <source>
        <dbReference type="Pfam" id="PF01420"/>
    </source>
</evidence>
<organism evidence="5 6">
    <name type="scientific">Phocaeicola plebeius</name>
    <dbReference type="NCBI Taxonomy" id="310297"/>
    <lineage>
        <taxon>Bacteria</taxon>
        <taxon>Pseudomonadati</taxon>
        <taxon>Bacteroidota</taxon>
        <taxon>Bacteroidia</taxon>
        <taxon>Bacteroidales</taxon>
        <taxon>Bacteroidaceae</taxon>
        <taxon>Phocaeicola</taxon>
    </lineage>
</organism>
<dbReference type="RefSeq" id="WP_118431882.1">
    <property type="nucleotide sequence ID" value="NZ_QRUY01000032.1"/>
</dbReference>
<dbReference type="Pfam" id="PF01420">
    <property type="entry name" value="Methylase_S"/>
    <property type="match status" value="2"/>
</dbReference>
<dbReference type="AlphaFoldDB" id="A0A412H3N6"/>
<evidence type="ECO:0000313" key="5">
    <source>
        <dbReference type="EMBL" id="RGS04725.1"/>
    </source>
</evidence>
<sequence length="461" mass="52551">MDTKKLRQKILDLAIRGKLVPQDPNDEPASVLLERIKAEKERLIKEGKIKRSKKTTKTSDTPHYENVPFEVPKGWCWCRLEEIAYVTSGSTPNKESFASEGIPYLKMYNLRNQKIDFDFKPQYIKAEVHNGKLKRSRTEVGDLIMNIVGPPLGKLAIIPSSLPQANFNQAAVLIRPLLYKTVLTKYLFYYLSEMSEINSISTKGSAGQINISLTQSQNIRVPLPPLSEQNRIITEIEYYFVLINNIEQSQIDLQTAIKQTKSKILNLAIHGKLVPQDPSDEPASELLKRINPKAEITCDNAHYTQLPKGWSVAPMQILCSLIDGNKQNGIERINLDVKYLRGERDYKTLTSGKYISAKSFLILVDDENSGEVFKTPIEGYQGSTFKQLSINENMNSEYLLQVINFYRKLLRENKVGSAIPHLNKKLFKEIKVSIPPYREQQRIVDAINKAFMSLDTIMENL</sequence>
<gene>
    <name evidence="5" type="ORF">DWY14_12780</name>
</gene>